<accession>A0A3M3RMC5</accession>
<proteinExistence type="predicted"/>
<organism evidence="2 4">
    <name type="scientific">Pseudomonas cannabina</name>
    <dbReference type="NCBI Taxonomy" id="86840"/>
    <lineage>
        <taxon>Bacteria</taxon>
        <taxon>Pseudomonadati</taxon>
        <taxon>Pseudomonadota</taxon>
        <taxon>Gammaproteobacteria</taxon>
        <taxon>Pseudomonadales</taxon>
        <taxon>Pseudomonadaceae</taxon>
        <taxon>Pseudomonas</taxon>
    </lineage>
</organism>
<protein>
    <recommendedName>
        <fullName evidence="5">Phosphoenolpyruvate carboxykinase</fullName>
    </recommendedName>
</protein>
<name>A0A3M3RMC5_PSECA</name>
<evidence type="ECO:0000313" key="2">
    <source>
        <dbReference type="EMBL" id="RMN97341.1"/>
    </source>
</evidence>
<gene>
    <name evidence="2" type="ORF">ALQ51_03896</name>
    <name evidence="1" type="ORF">ALQ53_00984</name>
</gene>
<comment type="caution">
    <text evidence="2">The sequence shown here is derived from an EMBL/GenBank/DDBJ whole genome shotgun (WGS) entry which is preliminary data.</text>
</comment>
<dbReference type="GeneID" id="64466847"/>
<evidence type="ECO:0000313" key="1">
    <source>
        <dbReference type="EMBL" id="RMN75120.1"/>
    </source>
</evidence>
<sequence>MLEAAVDFNHFSNELALLEIVQSSNFVRPRKLTSGQLYFALIRLQSEVPVIGIFMEMIDELVKEGLLISAAVLDHDPSFPYVQHIILGLTEIGDAALQERRGQADLFYT</sequence>
<dbReference type="Proteomes" id="UP000270524">
    <property type="component" value="Unassembled WGS sequence"/>
</dbReference>
<dbReference type="EMBL" id="RBPH01000290">
    <property type="protein sequence ID" value="RMN75120.1"/>
    <property type="molecule type" value="Genomic_DNA"/>
</dbReference>
<evidence type="ECO:0008006" key="5">
    <source>
        <dbReference type="Google" id="ProtNLM"/>
    </source>
</evidence>
<dbReference type="EMBL" id="RBPJ01000131">
    <property type="protein sequence ID" value="RMN97341.1"/>
    <property type="molecule type" value="Genomic_DNA"/>
</dbReference>
<dbReference type="Proteomes" id="UP000269335">
    <property type="component" value="Unassembled WGS sequence"/>
</dbReference>
<evidence type="ECO:0000313" key="3">
    <source>
        <dbReference type="Proteomes" id="UP000269335"/>
    </source>
</evidence>
<dbReference type="RefSeq" id="WP_007248557.1">
    <property type="nucleotide sequence ID" value="NZ_CP178532.1"/>
</dbReference>
<evidence type="ECO:0000313" key="4">
    <source>
        <dbReference type="Proteomes" id="UP000270524"/>
    </source>
</evidence>
<dbReference type="AlphaFoldDB" id="A0A3M3RMC5"/>
<reference evidence="3 4" key="1">
    <citation type="submission" date="2018-08" db="EMBL/GenBank/DDBJ databases">
        <title>Recombination of ecologically and evolutionarily significant loci maintains genetic cohesion in the Pseudomonas syringae species complex.</title>
        <authorList>
            <person name="Dillon M."/>
            <person name="Thakur S."/>
            <person name="Almeida R.N.D."/>
            <person name="Weir B.S."/>
            <person name="Guttman D.S."/>
        </authorList>
    </citation>
    <scope>NUCLEOTIDE SEQUENCE [LARGE SCALE GENOMIC DNA]</scope>
    <source>
        <strain evidence="1 3">ICMP 15201</strain>
        <strain evidence="2 4">ICMP 15203</strain>
    </source>
</reference>